<name>K1UL99_9ZZZZ</name>
<dbReference type="AlphaFoldDB" id="K1UL99"/>
<feature type="non-terminal residue" evidence="1">
    <location>
        <position position="1"/>
    </location>
</feature>
<protein>
    <submittedName>
        <fullName evidence="1">Uncharacterized protein</fullName>
    </submittedName>
</protein>
<sequence>YQYAKLNEYIDRDLTEGLVYEGTNSTEQIHDRYSE</sequence>
<dbReference type="EMBL" id="AJWY01002014">
    <property type="protein sequence ID" value="EKC78905.1"/>
    <property type="molecule type" value="Genomic_DNA"/>
</dbReference>
<reference evidence="1" key="1">
    <citation type="journal article" date="2013" name="Environ. Microbiol.">
        <title>Microbiota from the distal guts of lean and obese adolescents exhibit partial functional redundancy besides clear differences in community structure.</title>
        <authorList>
            <person name="Ferrer M."/>
            <person name="Ruiz A."/>
            <person name="Lanza F."/>
            <person name="Haange S.B."/>
            <person name="Oberbach A."/>
            <person name="Till H."/>
            <person name="Bargiela R."/>
            <person name="Campoy C."/>
            <person name="Segura M.T."/>
            <person name="Richter M."/>
            <person name="von Bergen M."/>
            <person name="Seifert J."/>
            <person name="Suarez A."/>
        </authorList>
    </citation>
    <scope>NUCLEOTIDE SEQUENCE</scope>
</reference>
<organism evidence="1">
    <name type="scientific">human gut metagenome</name>
    <dbReference type="NCBI Taxonomy" id="408170"/>
    <lineage>
        <taxon>unclassified sequences</taxon>
        <taxon>metagenomes</taxon>
        <taxon>organismal metagenomes</taxon>
    </lineage>
</organism>
<evidence type="ECO:0000313" key="1">
    <source>
        <dbReference type="EMBL" id="EKC78905.1"/>
    </source>
</evidence>
<comment type="caution">
    <text evidence="1">The sequence shown here is derived from an EMBL/GenBank/DDBJ whole genome shotgun (WGS) entry which is preliminary data.</text>
</comment>
<proteinExistence type="predicted"/>
<accession>K1UL99</accession>
<gene>
    <name evidence="1" type="ORF">LEA_03003</name>
</gene>